<dbReference type="Proteomes" id="UP001180536">
    <property type="component" value="Unassembled WGS sequence"/>
</dbReference>
<organism evidence="9 10">
    <name type="scientific">Pelomonas aquatica</name>
    <dbReference type="NCBI Taxonomy" id="431058"/>
    <lineage>
        <taxon>Bacteria</taxon>
        <taxon>Pseudomonadati</taxon>
        <taxon>Pseudomonadota</taxon>
        <taxon>Betaproteobacteria</taxon>
        <taxon>Burkholderiales</taxon>
        <taxon>Sphaerotilaceae</taxon>
        <taxon>Roseateles</taxon>
    </lineage>
</organism>
<dbReference type="PIRSF" id="PIRSF032067">
    <property type="entry name" value="Cyanophycinase"/>
    <property type="match status" value="1"/>
</dbReference>
<dbReference type="NCBIfam" id="TIGR02069">
    <property type="entry name" value="cyanophycinase"/>
    <property type="match status" value="1"/>
</dbReference>
<evidence type="ECO:0000256" key="1">
    <source>
        <dbReference type="ARBA" id="ARBA00001092"/>
    </source>
</evidence>
<keyword evidence="8" id="KW-0720">Serine protease</keyword>
<evidence type="ECO:0000256" key="2">
    <source>
        <dbReference type="ARBA" id="ARBA00002039"/>
    </source>
</evidence>
<dbReference type="GO" id="GO:0004180">
    <property type="term" value="F:carboxypeptidase activity"/>
    <property type="evidence" value="ECO:0007669"/>
    <property type="project" value="UniProtKB-KW"/>
</dbReference>
<comment type="caution">
    <text evidence="9">The sequence shown here is derived from an EMBL/GenBank/DDBJ whole genome shotgun (WGS) entry which is preliminary data.</text>
</comment>
<accession>A0ABU1Z2X0</accession>
<evidence type="ECO:0000256" key="8">
    <source>
        <dbReference type="ARBA" id="ARBA00022825"/>
    </source>
</evidence>
<dbReference type="Gene3D" id="3.40.50.880">
    <property type="match status" value="1"/>
</dbReference>
<evidence type="ECO:0000313" key="10">
    <source>
        <dbReference type="Proteomes" id="UP001180536"/>
    </source>
</evidence>
<comment type="similarity">
    <text evidence="3">Belongs to the peptidase S51 family.</text>
</comment>
<dbReference type="InterPro" id="IPR011811">
    <property type="entry name" value="Peptidase_S51_cyanophycinase"/>
</dbReference>
<dbReference type="SUPFAM" id="SSF52317">
    <property type="entry name" value="Class I glutamine amidotransferase-like"/>
    <property type="match status" value="1"/>
</dbReference>
<dbReference type="CDD" id="cd03145">
    <property type="entry name" value="GAT1_cyanophycinase"/>
    <property type="match status" value="1"/>
</dbReference>
<proteinExistence type="inferred from homology"/>
<dbReference type="Pfam" id="PF03575">
    <property type="entry name" value="Peptidase_S51"/>
    <property type="match status" value="1"/>
</dbReference>
<comment type="function">
    <text evidence="2">Exopeptidase that catalyzes the hydrolytic cleavage of multi-L-arginyl-poly-L-aspartic acid (cyanophycin; a water-insoluble reserve polymer) into aspartate-arginine dipeptides.</text>
</comment>
<dbReference type="InterPro" id="IPR005320">
    <property type="entry name" value="Peptidase_S51"/>
</dbReference>
<keyword evidence="9" id="KW-0121">Carboxypeptidase</keyword>
<protein>
    <recommendedName>
        <fullName evidence="5">Cyanophycinase</fullName>
        <ecNumber evidence="4">3.4.15.6</ecNumber>
    </recommendedName>
</protein>
<dbReference type="EC" id="3.4.15.6" evidence="4"/>
<dbReference type="InterPro" id="IPR029062">
    <property type="entry name" value="Class_I_gatase-like"/>
</dbReference>
<gene>
    <name evidence="9" type="ORF">J2X16_000288</name>
</gene>
<evidence type="ECO:0000313" key="9">
    <source>
        <dbReference type="EMBL" id="MDR7294967.1"/>
    </source>
</evidence>
<sequence length="276" mass="29309">MQTTNDPRRSGALVAIGGNEDRTHGKEVLKAALAAAEGGPRPSVGVLTAASREPSRLWQTYREAFEGLGADVCWVDIRSRADAECPKRLEQLAKLHLLFMTGGDQERLAGLLHGTSTHRVLLRRQRDDGLVVAGTSAGASILGVWMPGGDASEESATLLDLSDDPLPRGLAFLPGVAIDQHFSQRRRLARLMDLSSRHGGLIGMGIDEDTAAIIRLGDSLKVVGSGSVTLVDCRNAHVVGKGEPLVSLRHVSFHRAEAGVTFRSKSASSAFAALVP</sequence>
<dbReference type="PANTHER" id="PTHR36175">
    <property type="entry name" value="CYANOPHYCINASE"/>
    <property type="match status" value="1"/>
</dbReference>
<evidence type="ECO:0000256" key="7">
    <source>
        <dbReference type="ARBA" id="ARBA00022801"/>
    </source>
</evidence>
<comment type="catalytic activity">
    <reaction evidence="1">
        <text>[L-4-(L-arginin-2-N-yl)aspartate](n) + H2O = [L-4-(L-arginin-2-N-yl)aspartate](n-1) + L-4-(L-arginin-2-N-yl)aspartate</text>
        <dbReference type="Rhea" id="RHEA:12845"/>
        <dbReference type="Rhea" id="RHEA-COMP:13728"/>
        <dbReference type="Rhea" id="RHEA-COMP:13734"/>
        <dbReference type="ChEBI" id="CHEBI:15377"/>
        <dbReference type="ChEBI" id="CHEBI:137986"/>
        <dbReference type="ChEBI" id="CHEBI:137991"/>
        <dbReference type="EC" id="3.4.15.6"/>
    </reaction>
</comment>
<dbReference type="RefSeq" id="WP_310340828.1">
    <property type="nucleotide sequence ID" value="NZ_JAVDXQ010000001.1"/>
</dbReference>
<keyword evidence="10" id="KW-1185">Reference proteome</keyword>
<dbReference type="EMBL" id="JAVDXQ010000001">
    <property type="protein sequence ID" value="MDR7294967.1"/>
    <property type="molecule type" value="Genomic_DNA"/>
</dbReference>
<keyword evidence="6" id="KW-0645">Protease</keyword>
<name>A0ABU1Z2X0_9BURK</name>
<reference evidence="9 10" key="1">
    <citation type="submission" date="2023-07" db="EMBL/GenBank/DDBJ databases">
        <title>Sorghum-associated microbial communities from plants grown in Nebraska, USA.</title>
        <authorList>
            <person name="Schachtman D."/>
        </authorList>
    </citation>
    <scope>NUCLEOTIDE SEQUENCE [LARGE SCALE GENOMIC DNA]</scope>
    <source>
        <strain evidence="9 10">BE310</strain>
    </source>
</reference>
<evidence type="ECO:0000256" key="3">
    <source>
        <dbReference type="ARBA" id="ARBA00006534"/>
    </source>
</evidence>
<evidence type="ECO:0000256" key="5">
    <source>
        <dbReference type="ARBA" id="ARBA00015719"/>
    </source>
</evidence>
<dbReference type="PANTHER" id="PTHR36175:SF1">
    <property type="entry name" value="CYANOPHYCINASE"/>
    <property type="match status" value="1"/>
</dbReference>
<evidence type="ECO:0000256" key="6">
    <source>
        <dbReference type="ARBA" id="ARBA00022670"/>
    </source>
</evidence>
<keyword evidence="7 9" id="KW-0378">Hydrolase</keyword>
<dbReference type="GO" id="GO:0008241">
    <property type="term" value="F:peptidyl-dipeptidase activity"/>
    <property type="evidence" value="ECO:0007669"/>
    <property type="project" value="UniProtKB-EC"/>
</dbReference>
<evidence type="ECO:0000256" key="4">
    <source>
        <dbReference type="ARBA" id="ARBA00013115"/>
    </source>
</evidence>